<feature type="non-terminal residue" evidence="2">
    <location>
        <position position="155"/>
    </location>
</feature>
<organism evidence="2 3">
    <name type="scientific">Chrysochromulina tobinii</name>
    <dbReference type="NCBI Taxonomy" id="1460289"/>
    <lineage>
        <taxon>Eukaryota</taxon>
        <taxon>Haptista</taxon>
        <taxon>Haptophyta</taxon>
        <taxon>Prymnesiophyceae</taxon>
        <taxon>Prymnesiales</taxon>
        <taxon>Chrysochromulinaceae</taxon>
        <taxon>Chrysochromulina</taxon>
    </lineage>
</organism>
<proteinExistence type="predicted"/>
<reference evidence="3" key="1">
    <citation type="journal article" date="2015" name="PLoS Genet.">
        <title>Genome Sequence and Transcriptome Analyses of Chrysochromulina tobin: Metabolic Tools for Enhanced Algal Fitness in the Prominent Order Prymnesiales (Haptophyceae).</title>
        <authorList>
            <person name="Hovde B.T."/>
            <person name="Deodato C.R."/>
            <person name="Hunsperger H.M."/>
            <person name="Ryken S.A."/>
            <person name="Yost W."/>
            <person name="Jha R.K."/>
            <person name="Patterson J."/>
            <person name="Monnat R.J. Jr."/>
            <person name="Barlow S.B."/>
            <person name="Starkenburg S.R."/>
            <person name="Cattolico R.A."/>
        </authorList>
    </citation>
    <scope>NUCLEOTIDE SEQUENCE</scope>
    <source>
        <strain evidence="3">CCMP291</strain>
    </source>
</reference>
<dbReference type="AlphaFoldDB" id="A0A0M0J8K6"/>
<evidence type="ECO:0008006" key="4">
    <source>
        <dbReference type="Google" id="ProtNLM"/>
    </source>
</evidence>
<dbReference type="Proteomes" id="UP000037460">
    <property type="component" value="Unassembled WGS sequence"/>
</dbReference>
<protein>
    <recommendedName>
        <fullName evidence="4">Chitinase</fullName>
    </recommendedName>
</protein>
<dbReference type="EMBL" id="JWZX01003261">
    <property type="protein sequence ID" value="KOO22682.1"/>
    <property type="molecule type" value="Genomic_DNA"/>
</dbReference>
<keyword evidence="1" id="KW-0732">Signal</keyword>
<evidence type="ECO:0000313" key="3">
    <source>
        <dbReference type="Proteomes" id="UP000037460"/>
    </source>
</evidence>
<evidence type="ECO:0000256" key="1">
    <source>
        <dbReference type="SAM" id="SignalP"/>
    </source>
</evidence>
<keyword evidence="3" id="KW-1185">Reference proteome</keyword>
<feature type="chain" id="PRO_5005601632" description="Chitinase" evidence="1">
    <location>
        <begin position="22"/>
        <end position="155"/>
    </location>
</feature>
<gene>
    <name evidence="2" type="ORF">Ctob_007798</name>
</gene>
<evidence type="ECO:0000313" key="2">
    <source>
        <dbReference type="EMBL" id="KOO22682.1"/>
    </source>
</evidence>
<feature type="signal peptide" evidence="1">
    <location>
        <begin position="1"/>
        <end position="21"/>
    </location>
</feature>
<sequence>MAVQTTLYLLFVLMFQNLSETLRLPAEYLLDKQFVDTFLEGKFDPNNQDRFVDIRRQHELWEWGNTVLWPGFLGNSDAYCVYDEGGRFNSSVMNVSTPPLRPSEWDADSCNDDVWPDGTGVFSTDRGTAFTVKEVVDRMDAYDWTGGIAIWQTRA</sequence>
<comment type="caution">
    <text evidence="2">The sequence shown here is derived from an EMBL/GenBank/DDBJ whole genome shotgun (WGS) entry which is preliminary data.</text>
</comment>
<accession>A0A0M0J8K6</accession>
<name>A0A0M0J8K6_9EUKA</name>